<dbReference type="Proteomes" id="UP000215931">
    <property type="component" value="Unassembled WGS sequence"/>
</dbReference>
<feature type="domain" description="Solute-binding protein family 3/N-terminal" evidence="5">
    <location>
        <begin position="57"/>
        <end position="275"/>
    </location>
</feature>
<dbReference type="InterPro" id="IPR018313">
    <property type="entry name" value="SBP_3_CS"/>
</dbReference>
<dbReference type="PANTHER" id="PTHR35936">
    <property type="entry name" value="MEMBRANE-BOUND LYTIC MUREIN TRANSGLYCOSYLASE F"/>
    <property type="match status" value="1"/>
</dbReference>
<keyword evidence="3" id="KW-0732">Signal</keyword>
<dbReference type="EMBL" id="NPKH01000037">
    <property type="protein sequence ID" value="PAP92050.1"/>
    <property type="molecule type" value="Genomic_DNA"/>
</dbReference>
<organism evidence="7 8">
    <name type="scientific">Mesorhizobium wenxiniae</name>
    <dbReference type="NCBI Taxonomy" id="2014805"/>
    <lineage>
        <taxon>Bacteria</taxon>
        <taxon>Pseudomonadati</taxon>
        <taxon>Pseudomonadota</taxon>
        <taxon>Alphaproteobacteria</taxon>
        <taxon>Hyphomicrobiales</taxon>
        <taxon>Phyllobacteriaceae</taxon>
        <taxon>Mesorhizobium</taxon>
    </lineage>
</organism>
<dbReference type="AlphaFoldDB" id="A0A271K8S6"/>
<evidence type="ECO:0000256" key="4">
    <source>
        <dbReference type="RuleBase" id="RU003744"/>
    </source>
</evidence>
<dbReference type="InterPro" id="IPR001320">
    <property type="entry name" value="Iontro_rcpt_C"/>
</dbReference>
<dbReference type="PROSITE" id="PS01039">
    <property type="entry name" value="SBP_BACTERIAL_3"/>
    <property type="match status" value="1"/>
</dbReference>
<gene>
    <name evidence="7" type="ORF">CIT31_29110</name>
</gene>
<sequence length="279" mass="29898">MLNNWFEWKKRTSFTSDSRGRKKIMGFRVHHLLGAAAIAMLASLNHNAVASAQDQKVLTFATDPTYPPFEFEKDGKLVGFDMDLIDAVGKAAGFEPKIESVPFDGIIPALKAGSYDGAIAAMVATEERAKSIAFSVPYFKTGAVILVKADDTTINGIDDLKGKRIAVELGSAFAELAAKVPDSTVSTFSGSNAPLIELQNGNVDAVIGDEIASDHAAKSGAAKGIKMLPGLISNDFYAIGFPQGSKNIELVNSGLKKVIESGEYSALYKKWFNREAPKF</sequence>
<evidence type="ECO:0000259" key="5">
    <source>
        <dbReference type="SMART" id="SM00062"/>
    </source>
</evidence>
<dbReference type="Pfam" id="PF00497">
    <property type="entry name" value="SBP_bac_3"/>
    <property type="match status" value="1"/>
</dbReference>
<dbReference type="InterPro" id="IPR001638">
    <property type="entry name" value="Solute-binding_3/MltF_N"/>
</dbReference>
<dbReference type="OrthoDB" id="5419093at2"/>
<evidence type="ECO:0008006" key="9">
    <source>
        <dbReference type="Google" id="ProtNLM"/>
    </source>
</evidence>
<protein>
    <recommendedName>
        <fullName evidence="9">Basic amino acid ABC transporter substrate-binding protein</fullName>
    </recommendedName>
</protein>
<dbReference type="CDD" id="cd13624">
    <property type="entry name" value="PBP2_Arg_Lys_His"/>
    <property type="match status" value="1"/>
</dbReference>
<evidence type="ECO:0000313" key="7">
    <source>
        <dbReference type="EMBL" id="PAP92050.1"/>
    </source>
</evidence>
<accession>A0A271K8S6</accession>
<evidence type="ECO:0000256" key="3">
    <source>
        <dbReference type="ARBA" id="ARBA00022729"/>
    </source>
</evidence>
<proteinExistence type="inferred from homology"/>
<comment type="similarity">
    <text evidence="2 4">Belongs to the bacterial solute-binding protein 3 family.</text>
</comment>
<dbReference type="GO" id="GO:0030313">
    <property type="term" value="C:cell envelope"/>
    <property type="evidence" value="ECO:0007669"/>
    <property type="project" value="UniProtKB-SubCell"/>
</dbReference>
<dbReference type="SMART" id="SM00062">
    <property type="entry name" value="PBPb"/>
    <property type="match status" value="1"/>
</dbReference>
<dbReference type="Gene3D" id="3.40.190.10">
    <property type="entry name" value="Periplasmic binding protein-like II"/>
    <property type="match status" value="2"/>
</dbReference>
<dbReference type="SMART" id="SM00079">
    <property type="entry name" value="PBPe"/>
    <property type="match status" value="1"/>
</dbReference>
<evidence type="ECO:0000259" key="6">
    <source>
        <dbReference type="SMART" id="SM00079"/>
    </source>
</evidence>
<dbReference type="PANTHER" id="PTHR35936:SF38">
    <property type="entry name" value="GLUTAMINE-BINDING PERIPLASMIC PROTEIN"/>
    <property type="match status" value="1"/>
</dbReference>
<reference evidence="7 8" key="1">
    <citation type="submission" date="2017-08" db="EMBL/GenBank/DDBJ databases">
        <title>Mesorhizobium wenxinae sp. nov., a novel rhizobial species isolated from root nodules of chickpea (Cicer arietinum L.).</title>
        <authorList>
            <person name="Zhang J."/>
        </authorList>
    </citation>
    <scope>NUCLEOTIDE SEQUENCE [LARGE SCALE GENOMIC DNA]</scope>
    <source>
        <strain evidence="8">WYCCWR 10019</strain>
    </source>
</reference>
<dbReference type="GO" id="GO:0015276">
    <property type="term" value="F:ligand-gated monoatomic ion channel activity"/>
    <property type="evidence" value="ECO:0007669"/>
    <property type="project" value="InterPro"/>
</dbReference>
<name>A0A271K8S6_9HYPH</name>
<dbReference type="GO" id="GO:0016020">
    <property type="term" value="C:membrane"/>
    <property type="evidence" value="ECO:0007669"/>
    <property type="project" value="InterPro"/>
</dbReference>
<evidence type="ECO:0000313" key="8">
    <source>
        <dbReference type="Proteomes" id="UP000215931"/>
    </source>
</evidence>
<keyword evidence="8" id="KW-1185">Reference proteome</keyword>
<feature type="domain" description="Ionotropic glutamate receptor C-terminal" evidence="6">
    <location>
        <begin position="57"/>
        <end position="274"/>
    </location>
</feature>
<dbReference type="SUPFAM" id="SSF53850">
    <property type="entry name" value="Periplasmic binding protein-like II"/>
    <property type="match status" value="1"/>
</dbReference>
<comment type="caution">
    <text evidence="7">The sequence shown here is derived from an EMBL/GenBank/DDBJ whole genome shotgun (WGS) entry which is preliminary data.</text>
</comment>
<comment type="subcellular location">
    <subcellularLocation>
        <location evidence="1">Cell envelope</location>
    </subcellularLocation>
</comment>
<evidence type="ECO:0000256" key="2">
    <source>
        <dbReference type="ARBA" id="ARBA00010333"/>
    </source>
</evidence>
<evidence type="ECO:0000256" key="1">
    <source>
        <dbReference type="ARBA" id="ARBA00004196"/>
    </source>
</evidence>